<dbReference type="SUPFAM" id="SSF81343">
    <property type="entry name" value="Fumarate reductase respiratory complex transmembrane subunits"/>
    <property type="match status" value="1"/>
</dbReference>
<keyword evidence="11" id="KW-1185">Reference proteome</keyword>
<dbReference type="Proteomes" id="UP000181901">
    <property type="component" value="Unassembled WGS sequence"/>
</dbReference>
<dbReference type="GO" id="GO:0046872">
    <property type="term" value="F:metal ion binding"/>
    <property type="evidence" value="ECO:0007669"/>
    <property type="project" value="UniProtKB-KW"/>
</dbReference>
<feature type="transmembrane region" description="Helical" evidence="9">
    <location>
        <begin position="66"/>
        <end position="83"/>
    </location>
</feature>
<evidence type="ECO:0000313" key="11">
    <source>
        <dbReference type="Proteomes" id="UP000181901"/>
    </source>
</evidence>
<feature type="binding site" description="axial binding residue" evidence="8">
    <location>
        <position position="166"/>
    </location>
    <ligand>
        <name>heme b</name>
        <dbReference type="ChEBI" id="CHEBI:60344"/>
        <label>bD</label>
    </ligand>
    <ligandPart>
        <name>Fe</name>
        <dbReference type="ChEBI" id="CHEBI:18248"/>
    </ligandPart>
</feature>
<feature type="transmembrane region" description="Helical" evidence="9">
    <location>
        <begin position="195"/>
        <end position="213"/>
    </location>
</feature>
<evidence type="ECO:0000313" key="10">
    <source>
        <dbReference type="EMBL" id="OIQ50602.1"/>
    </source>
</evidence>
<dbReference type="InterPro" id="IPR034804">
    <property type="entry name" value="SQR/QFR_C/D"/>
</dbReference>
<evidence type="ECO:0000256" key="9">
    <source>
        <dbReference type="SAM" id="Phobius"/>
    </source>
</evidence>
<dbReference type="Pfam" id="PF01127">
    <property type="entry name" value="Sdh_cyt"/>
    <property type="match status" value="1"/>
</dbReference>
<reference evidence="10 11" key="1">
    <citation type="submission" date="2015-09" db="EMBL/GenBank/DDBJ databases">
        <title>Genome of Desulfovibrio dechloracetivorans BerOc1, a mercury methylating strain isolated from highly hydrocarbons and metals contaminated coastal sediments.</title>
        <authorList>
            <person name="Goni Urriza M."/>
            <person name="Gassie C."/>
            <person name="Bouchez O."/>
            <person name="Klopp C."/>
            <person name="Ranchou-Peyruse A."/>
            <person name="Remy G."/>
        </authorList>
    </citation>
    <scope>NUCLEOTIDE SEQUENCE [LARGE SCALE GENOMIC DNA]</scope>
    <source>
        <strain evidence="10 11">BerOc1</strain>
    </source>
</reference>
<keyword evidence="6 8" id="KW-0408">Iron</keyword>
<protein>
    <submittedName>
        <fullName evidence="10">Fumarate reductase cytochrome b subunit</fullName>
    </submittedName>
</protein>
<evidence type="ECO:0000256" key="4">
    <source>
        <dbReference type="ARBA" id="ARBA00022723"/>
    </source>
</evidence>
<keyword evidence="4 8" id="KW-0479">Metal-binding</keyword>
<dbReference type="Gene3D" id="1.20.1300.10">
    <property type="entry name" value="Fumarate reductase/succinate dehydrogenase, transmembrane subunit"/>
    <property type="match status" value="1"/>
</dbReference>
<comment type="caution">
    <text evidence="10">The sequence shown here is derived from an EMBL/GenBank/DDBJ whole genome shotgun (WGS) entry which is preliminary data.</text>
</comment>
<keyword evidence="5 9" id="KW-1133">Transmembrane helix</keyword>
<feature type="binding site" description="axial binding residue" evidence="8">
    <location>
        <position position="37"/>
    </location>
    <ligand>
        <name>heme b</name>
        <dbReference type="ChEBI" id="CHEBI:60344"/>
        <label>bD</label>
    </ligand>
    <ligandPart>
        <name>Fe</name>
        <dbReference type="ChEBI" id="CHEBI:18248"/>
    </ligandPart>
</feature>
<organism evidence="10 11">
    <name type="scientific">Pseudodesulfovibrio hydrargyri</name>
    <dbReference type="NCBI Taxonomy" id="2125990"/>
    <lineage>
        <taxon>Bacteria</taxon>
        <taxon>Pseudomonadati</taxon>
        <taxon>Thermodesulfobacteriota</taxon>
        <taxon>Desulfovibrionia</taxon>
        <taxon>Desulfovibrionales</taxon>
        <taxon>Desulfovibrionaceae</taxon>
    </lineage>
</organism>
<dbReference type="PIRSF" id="PIRSF000177">
    <property type="entry name" value="Fumar_rd_cyt_b"/>
    <property type="match status" value="1"/>
</dbReference>
<dbReference type="GO" id="GO:0016020">
    <property type="term" value="C:membrane"/>
    <property type="evidence" value="ECO:0007669"/>
    <property type="project" value="UniProtKB-SubCell"/>
</dbReference>
<proteinExistence type="predicted"/>
<feature type="binding site" description="axial binding residue" evidence="8">
    <location>
        <position position="128"/>
    </location>
    <ligand>
        <name>heme b</name>
        <dbReference type="ChEBI" id="CHEBI:60344"/>
        <label>bD</label>
    </ligand>
    <ligandPart>
        <name>Fe</name>
        <dbReference type="ChEBI" id="CHEBI:18248"/>
    </ligandPart>
</feature>
<feature type="transmembrane region" description="Helical" evidence="9">
    <location>
        <begin position="21"/>
        <end position="46"/>
    </location>
</feature>
<evidence type="ECO:0000256" key="6">
    <source>
        <dbReference type="ARBA" id="ARBA00023004"/>
    </source>
</evidence>
<feature type="transmembrane region" description="Helical" evidence="9">
    <location>
        <begin position="150"/>
        <end position="174"/>
    </location>
</feature>
<evidence type="ECO:0000256" key="1">
    <source>
        <dbReference type="ARBA" id="ARBA00004370"/>
    </source>
</evidence>
<evidence type="ECO:0000256" key="2">
    <source>
        <dbReference type="ARBA" id="ARBA00022617"/>
    </source>
</evidence>
<accession>A0A1J5MXC5</accession>
<keyword evidence="2 8" id="KW-0349">Heme</keyword>
<name>A0A1J5MXC5_9BACT</name>
<dbReference type="InterPro" id="IPR004224">
    <property type="entry name" value="Fum_red_B_TM"/>
</dbReference>
<keyword evidence="7 9" id="KW-0472">Membrane</keyword>
<comment type="subcellular location">
    <subcellularLocation>
        <location evidence="1">Membrane</location>
    </subcellularLocation>
</comment>
<evidence type="ECO:0000256" key="5">
    <source>
        <dbReference type="ARBA" id="ARBA00022989"/>
    </source>
</evidence>
<dbReference type="GO" id="GO:0006099">
    <property type="term" value="P:tricarboxylic acid cycle"/>
    <property type="evidence" value="ECO:0007669"/>
    <property type="project" value="InterPro"/>
</dbReference>
<feature type="transmembrane region" description="Helical" evidence="9">
    <location>
        <begin position="109"/>
        <end position="130"/>
    </location>
</feature>
<dbReference type="EMBL" id="LKAQ01000004">
    <property type="protein sequence ID" value="OIQ50602.1"/>
    <property type="molecule type" value="Genomic_DNA"/>
</dbReference>
<evidence type="ECO:0000256" key="7">
    <source>
        <dbReference type="ARBA" id="ARBA00023136"/>
    </source>
</evidence>
<gene>
    <name evidence="10" type="primary">frdC_2</name>
    <name evidence="10" type="ORF">BerOc1_02543</name>
</gene>
<evidence type="ECO:0000256" key="8">
    <source>
        <dbReference type="PIRSR" id="PIRSR000177-1"/>
    </source>
</evidence>
<evidence type="ECO:0000256" key="3">
    <source>
        <dbReference type="ARBA" id="ARBA00022692"/>
    </source>
</evidence>
<dbReference type="AlphaFoldDB" id="A0A1J5MXC5"/>
<feature type="binding site" description="axial binding residue" evidence="8">
    <location>
        <position position="78"/>
    </location>
    <ligand>
        <name>heme b</name>
        <dbReference type="ChEBI" id="CHEBI:60344"/>
        <label>bD</label>
    </ligand>
    <ligandPart>
        <name>Fe</name>
        <dbReference type="ChEBI" id="CHEBI:18248"/>
    </ligandPart>
</feature>
<keyword evidence="3 9" id="KW-0812">Transmembrane</keyword>
<sequence>MMKTFTTSVPGVSLTDAALDWLQMLTGASLILFMWCHMLLVSSVVISPGVMNAIAGFFEATYMAQVGGPLIFLTFLVHFALAARKIPFRAEGQGTIWAHAKMMKHRDTWLWVVQAATAMIILILGAIHMWVVLNDLPITAAKSAARMQHFWWFLFYMILLPSVELHVSVGFYRIAVKWGFVKSEQRKGFKRFETTLFSIFMVIGVITLIRFITLS</sequence>
<dbReference type="InterPro" id="IPR000701">
    <property type="entry name" value="SuccDH_FuR_B_TM-su"/>
</dbReference>